<dbReference type="EMBL" id="JH767572">
    <property type="protein sequence ID" value="EON65150.1"/>
    <property type="molecule type" value="Genomic_DNA"/>
</dbReference>
<evidence type="ECO:0000256" key="5">
    <source>
        <dbReference type="ARBA" id="ARBA00023136"/>
    </source>
</evidence>
<dbReference type="GO" id="GO:0022857">
    <property type="term" value="F:transmembrane transporter activity"/>
    <property type="evidence" value="ECO:0007669"/>
    <property type="project" value="InterPro"/>
</dbReference>
<feature type="region of interest" description="Disordered" evidence="6">
    <location>
        <begin position="1"/>
        <end position="52"/>
    </location>
</feature>
<dbReference type="InterPro" id="IPR011701">
    <property type="entry name" value="MFS"/>
</dbReference>
<dbReference type="Pfam" id="PF07690">
    <property type="entry name" value="MFS_1"/>
    <property type="match status" value="1"/>
</dbReference>
<feature type="transmembrane region" description="Helical" evidence="7">
    <location>
        <begin position="242"/>
        <end position="264"/>
    </location>
</feature>
<dbReference type="OrthoDB" id="10262656at2759"/>
<protein>
    <recommendedName>
        <fullName evidence="8">Major facilitator superfamily (MFS) profile domain-containing protein</fullName>
    </recommendedName>
</protein>
<dbReference type="InterPro" id="IPR036259">
    <property type="entry name" value="MFS_trans_sf"/>
</dbReference>
<reference evidence="10" key="1">
    <citation type="submission" date="2012-06" db="EMBL/GenBank/DDBJ databases">
        <title>The genome sequence of Coniosporium apollinis CBS 100218.</title>
        <authorList>
            <consortium name="The Broad Institute Genome Sequencing Platform"/>
            <person name="Cuomo C."/>
            <person name="Gorbushina A."/>
            <person name="Noack S."/>
            <person name="Walker B."/>
            <person name="Young S.K."/>
            <person name="Zeng Q."/>
            <person name="Gargeya S."/>
            <person name="Fitzgerald M."/>
            <person name="Haas B."/>
            <person name="Abouelleil A."/>
            <person name="Alvarado L."/>
            <person name="Arachchi H.M."/>
            <person name="Berlin A.M."/>
            <person name="Chapman S.B."/>
            <person name="Goldberg J."/>
            <person name="Griggs A."/>
            <person name="Gujja S."/>
            <person name="Hansen M."/>
            <person name="Howarth C."/>
            <person name="Imamovic A."/>
            <person name="Larimer J."/>
            <person name="McCowan C."/>
            <person name="Montmayeur A."/>
            <person name="Murphy C."/>
            <person name="Neiman D."/>
            <person name="Pearson M."/>
            <person name="Priest M."/>
            <person name="Roberts A."/>
            <person name="Saif S."/>
            <person name="Shea T."/>
            <person name="Sisk P."/>
            <person name="Sykes S."/>
            <person name="Wortman J."/>
            <person name="Nusbaum C."/>
            <person name="Birren B."/>
        </authorList>
    </citation>
    <scope>NUCLEOTIDE SEQUENCE [LARGE SCALE GENOMIC DNA]</scope>
    <source>
        <strain evidence="10">CBS 100218</strain>
    </source>
</reference>
<dbReference type="GO" id="GO:0016020">
    <property type="term" value="C:membrane"/>
    <property type="evidence" value="ECO:0007669"/>
    <property type="project" value="UniProtKB-SubCell"/>
</dbReference>
<dbReference type="PRINTS" id="PR01035">
    <property type="entry name" value="TCRTETA"/>
</dbReference>
<sequence>MSTTSAEKFDQIESHHRHGRSTGVTRSVMEDQEHSAETAMQPVRPPQASWTSMPHKDQLAILALSRMVDFFQMASLSTFMVHQLQSFDPSLPNSCISRQAGMLQGSFTAAQIVTAVLWGRVADEPNIGRKKVLLVGLIGTAFSCIGLGFSRSFTQATLWRLLGGAINGTVGAARTMVAETVEKRFHSRAFLLLPVAFNVANILGPIFGGMLVDPVTSFPTLLGPSSVFGGPEGVAWMIKYPYAATNMLSAALLFAEAALVYFFLRETLASYAKRGPSPFGWLDTSRGLLARLVPRRKSDYKALDPSQSVGLLAGIEGDAINMTELSPEGYLEKPFAKPKLSFSRLWTSNVVLTLLSIAIFDFHMGAFSSLWIIFLSTERAEKHHAARSPSDPFYFDGGLSFQPTAISYALAVIGLVGLALQLSLYPWANSRFGLMRCFRYSLVLFPVAYFLAPFISLLPSWTDAPQPASGPWIWIGISMVLTLQVTARTFALPASILLLNNSSPHPTVLATIHGLGSSTSSMFRTVGPIAAGFWYGVGLEMGAVGMAWWIVAGISCIGCIASFWMRNGSGREILLPGDEEYQEIQETQARTRD</sequence>
<dbReference type="InterPro" id="IPR001958">
    <property type="entry name" value="Tet-R_TetA/multi-R_MdtG-like"/>
</dbReference>
<evidence type="ECO:0000256" key="1">
    <source>
        <dbReference type="ARBA" id="ARBA00004141"/>
    </source>
</evidence>
<feature type="transmembrane region" description="Helical" evidence="7">
    <location>
        <begin position="157"/>
        <end position="177"/>
    </location>
</feature>
<gene>
    <name evidence="9" type="ORF">W97_04387</name>
</gene>
<feature type="transmembrane region" description="Helical" evidence="7">
    <location>
        <begin position="350"/>
        <end position="374"/>
    </location>
</feature>
<dbReference type="PROSITE" id="PS50850">
    <property type="entry name" value="MFS"/>
    <property type="match status" value="1"/>
</dbReference>
<keyword evidence="4 7" id="KW-1133">Transmembrane helix</keyword>
<comment type="subcellular location">
    <subcellularLocation>
        <location evidence="1">Membrane</location>
        <topology evidence="1">Multi-pass membrane protein</topology>
    </subcellularLocation>
</comment>
<dbReference type="GeneID" id="19901698"/>
<dbReference type="PANTHER" id="PTHR23504:SF16">
    <property type="entry name" value="TRANSPORTER, PUTATIVE (AFU_ORTHOLOGUE AFUA_1G13970)-RELATED"/>
    <property type="match status" value="1"/>
</dbReference>
<dbReference type="SUPFAM" id="SSF103473">
    <property type="entry name" value="MFS general substrate transporter"/>
    <property type="match status" value="1"/>
</dbReference>
<feature type="domain" description="Major facilitator superfamily (MFS) profile" evidence="8">
    <location>
        <begin position="58"/>
        <end position="570"/>
    </location>
</feature>
<accession>R7YTE2</accession>
<keyword evidence="5 7" id="KW-0472">Membrane</keyword>
<dbReference type="PANTHER" id="PTHR23504">
    <property type="entry name" value="MAJOR FACILITATOR SUPERFAMILY DOMAIN-CONTAINING PROTEIN 10"/>
    <property type="match status" value="1"/>
</dbReference>
<evidence type="ECO:0000256" key="2">
    <source>
        <dbReference type="ARBA" id="ARBA00022448"/>
    </source>
</evidence>
<name>R7YTE2_CONA1</name>
<keyword evidence="3 7" id="KW-0812">Transmembrane</keyword>
<dbReference type="HOGENOM" id="CLU_001265_54_5_1"/>
<organism evidence="9 10">
    <name type="scientific">Coniosporium apollinis (strain CBS 100218)</name>
    <name type="common">Rock-inhabiting black yeast</name>
    <dbReference type="NCBI Taxonomy" id="1168221"/>
    <lineage>
        <taxon>Eukaryota</taxon>
        <taxon>Fungi</taxon>
        <taxon>Dikarya</taxon>
        <taxon>Ascomycota</taxon>
        <taxon>Pezizomycotina</taxon>
        <taxon>Dothideomycetes</taxon>
        <taxon>Dothideomycetes incertae sedis</taxon>
        <taxon>Coniosporium</taxon>
    </lineage>
</organism>
<dbReference type="Gene3D" id="1.20.1250.20">
    <property type="entry name" value="MFS general substrate transporter like domains"/>
    <property type="match status" value="1"/>
</dbReference>
<dbReference type="OMA" id="LPMSFNV"/>
<evidence type="ECO:0000256" key="3">
    <source>
        <dbReference type="ARBA" id="ARBA00022692"/>
    </source>
</evidence>
<dbReference type="AlphaFoldDB" id="R7YTE2"/>
<feature type="transmembrane region" description="Helical" evidence="7">
    <location>
        <begin position="405"/>
        <end position="428"/>
    </location>
</feature>
<feature type="transmembrane region" description="Helical" evidence="7">
    <location>
        <begin position="189"/>
        <end position="212"/>
    </location>
</feature>
<evidence type="ECO:0000313" key="10">
    <source>
        <dbReference type="Proteomes" id="UP000016924"/>
    </source>
</evidence>
<evidence type="ECO:0000256" key="4">
    <source>
        <dbReference type="ARBA" id="ARBA00022989"/>
    </source>
</evidence>
<feature type="transmembrane region" description="Helical" evidence="7">
    <location>
        <begin position="440"/>
        <end position="461"/>
    </location>
</feature>
<proteinExistence type="predicted"/>
<dbReference type="InterPro" id="IPR020846">
    <property type="entry name" value="MFS_dom"/>
</dbReference>
<keyword evidence="10" id="KW-1185">Reference proteome</keyword>
<evidence type="ECO:0000256" key="7">
    <source>
        <dbReference type="SAM" id="Phobius"/>
    </source>
</evidence>
<evidence type="ECO:0000313" key="9">
    <source>
        <dbReference type="EMBL" id="EON65150.1"/>
    </source>
</evidence>
<evidence type="ECO:0000259" key="8">
    <source>
        <dbReference type="PROSITE" id="PS50850"/>
    </source>
</evidence>
<dbReference type="Proteomes" id="UP000016924">
    <property type="component" value="Unassembled WGS sequence"/>
</dbReference>
<feature type="transmembrane region" description="Helical" evidence="7">
    <location>
        <begin position="546"/>
        <end position="565"/>
    </location>
</feature>
<feature type="transmembrane region" description="Helical" evidence="7">
    <location>
        <begin position="132"/>
        <end position="151"/>
    </location>
</feature>
<dbReference type="RefSeq" id="XP_007780467.1">
    <property type="nucleotide sequence ID" value="XM_007782277.1"/>
</dbReference>
<dbReference type="eggNOG" id="KOG2615">
    <property type="taxonomic scope" value="Eukaryota"/>
</dbReference>
<evidence type="ECO:0000256" key="6">
    <source>
        <dbReference type="SAM" id="MobiDB-lite"/>
    </source>
</evidence>
<dbReference type="STRING" id="1168221.R7YTE2"/>
<keyword evidence="2" id="KW-0813">Transport</keyword>